<feature type="transmembrane region" description="Helical" evidence="1">
    <location>
        <begin position="74"/>
        <end position="91"/>
    </location>
</feature>
<gene>
    <name evidence="2" type="ORF">DC094_17760</name>
</gene>
<keyword evidence="1" id="KW-0472">Membrane</keyword>
<sequence length="134" mass="15735">MSKSWSQLPHWMQWLLYFPAVIIASFLISSLATLLIPSKVLFLSYGNHIVMFVYYLVFSIVFVWLSFSLAPKNKMLFSLVMFLLFSAYILISDFELVFSRPGEEFDYSLVVLYNCIWFFVSISMLYFLNKKSAI</sequence>
<feature type="transmembrane region" description="Helical" evidence="1">
    <location>
        <begin position="111"/>
        <end position="128"/>
    </location>
</feature>
<keyword evidence="1" id="KW-0812">Transmembrane</keyword>
<keyword evidence="3" id="KW-1185">Reference proteome</keyword>
<dbReference type="Proteomes" id="UP000244906">
    <property type="component" value="Unassembled WGS sequence"/>
</dbReference>
<keyword evidence="1" id="KW-1133">Transmembrane helix</keyword>
<organism evidence="2 3">
    <name type="scientific">Pelagibaculum spongiae</name>
    <dbReference type="NCBI Taxonomy" id="2080658"/>
    <lineage>
        <taxon>Bacteria</taxon>
        <taxon>Pseudomonadati</taxon>
        <taxon>Pseudomonadota</taxon>
        <taxon>Gammaproteobacteria</taxon>
        <taxon>Oceanospirillales</taxon>
        <taxon>Pelagibaculum</taxon>
    </lineage>
</organism>
<accession>A0A2V1GXG5</accession>
<proteinExistence type="predicted"/>
<evidence type="ECO:0000313" key="2">
    <source>
        <dbReference type="EMBL" id="PVZ65723.1"/>
    </source>
</evidence>
<dbReference type="AlphaFoldDB" id="A0A2V1GXG5"/>
<feature type="transmembrane region" description="Helical" evidence="1">
    <location>
        <begin position="48"/>
        <end position="67"/>
    </location>
</feature>
<evidence type="ECO:0000256" key="1">
    <source>
        <dbReference type="SAM" id="Phobius"/>
    </source>
</evidence>
<dbReference type="EMBL" id="QDDL01000009">
    <property type="protein sequence ID" value="PVZ65723.1"/>
    <property type="molecule type" value="Genomic_DNA"/>
</dbReference>
<comment type="caution">
    <text evidence="2">The sequence shown here is derived from an EMBL/GenBank/DDBJ whole genome shotgun (WGS) entry which is preliminary data.</text>
</comment>
<feature type="transmembrane region" description="Helical" evidence="1">
    <location>
        <begin position="12"/>
        <end position="36"/>
    </location>
</feature>
<protein>
    <submittedName>
        <fullName evidence="2">Uncharacterized protein</fullName>
    </submittedName>
</protein>
<evidence type="ECO:0000313" key="3">
    <source>
        <dbReference type="Proteomes" id="UP000244906"/>
    </source>
</evidence>
<reference evidence="2 3" key="1">
    <citation type="submission" date="2018-04" db="EMBL/GenBank/DDBJ databases">
        <title>Thalassorhabdus spongiae gen. nov., sp. nov., isolated from a marine sponge in South-West Iceland.</title>
        <authorList>
            <person name="Knobloch S."/>
            <person name="Daussin A."/>
            <person name="Johannsson R."/>
            <person name="Marteinsson V.T."/>
        </authorList>
    </citation>
    <scope>NUCLEOTIDE SEQUENCE [LARGE SCALE GENOMIC DNA]</scope>
    <source>
        <strain evidence="2 3">Hp12</strain>
    </source>
</reference>
<name>A0A2V1GXG5_9GAMM</name>